<dbReference type="InterPro" id="IPR033186">
    <property type="entry name" value="HerA_C"/>
</dbReference>
<dbReference type="Proteomes" id="UP001501303">
    <property type="component" value="Unassembled WGS sequence"/>
</dbReference>
<dbReference type="RefSeq" id="WP_344264298.1">
    <property type="nucleotide sequence ID" value="NZ_BAAAMJ010000046.1"/>
</dbReference>
<dbReference type="Gene3D" id="3.40.50.300">
    <property type="entry name" value="P-loop containing nucleotide triphosphate hydrolases"/>
    <property type="match status" value="2"/>
</dbReference>
<protein>
    <recommendedName>
        <fullName evidence="1">Helicase HerA-like C-terminal domain-containing protein</fullName>
    </recommendedName>
</protein>
<dbReference type="EMBL" id="BAAAMJ010000046">
    <property type="protein sequence ID" value="GAA1927477.1"/>
    <property type="molecule type" value="Genomic_DNA"/>
</dbReference>
<name>A0ABP5B073_9ACTN</name>
<reference evidence="3" key="1">
    <citation type="journal article" date="2019" name="Int. J. Syst. Evol. Microbiol.">
        <title>The Global Catalogue of Microorganisms (GCM) 10K type strain sequencing project: providing services to taxonomists for standard genome sequencing and annotation.</title>
        <authorList>
            <consortium name="The Broad Institute Genomics Platform"/>
            <consortium name="The Broad Institute Genome Sequencing Center for Infectious Disease"/>
            <person name="Wu L."/>
            <person name="Ma J."/>
        </authorList>
    </citation>
    <scope>NUCLEOTIDE SEQUENCE [LARGE SCALE GENOMIC DNA]</scope>
    <source>
        <strain evidence="3">JCM 13581</strain>
    </source>
</reference>
<dbReference type="InterPro" id="IPR051162">
    <property type="entry name" value="T4SS_component"/>
</dbReference>
<dbReference type="Pfam" id="PF05872">
    <property type="entry name" value="HerA_C"/>
    <property type="match status" value="1"/>
</dbReference>
<comment type="caution">
    <text evidence="2">The sequence shown here is derived from an EMBL/GenBank/DDBJ whole genome shotgun (WGS) entry which is preliminary data.</text>
</comment>
<dbReference type="InterPro" id="IPR027417">
    <property type="entry name" value="P-loop_NTPase"/>
</dbReference>
<accession>A0ABP5B073</accession>
<proteinExistence type="predicted"/>
<organism evidence="2 3">
    <name type="scientific">Streptomyces sodiiphilus</name>
    <dbReference type="NCBI Taxonomy" id="226217"/>
    <lineage>
        <taxon>Bacteria</taxon>
        <taxon>Bacillati</taxon>
        <taxon>Actinomycetota</taxon>
        <taxon>Actinomycetes</taxon>
        <taxon>Kitasatosporales</taxon>
        <taxon>Streptomycetaceae</taxon>
        <taxon>Streptomyces</taxon>
    </lineage>
</organism>
<keyword evidence="3" id="KW-1185">Reference proteome</keyword>
<evidence type="ECO:0000313" key="3">
    <source>
        <dbReference type="Proteomes" id="UP001501303"/>
    </source>
</evidence>
<dbReference type="PANTHER" id="PTHR30121">
    <property type="entry name" value="UNCHARACTERIZED PROTEIN YJGR-RELATED"/>
    <property type="match status" value="1"/>
</dbReference>
<feature type="domain" description="Helicase HerA-like C-terminal" evidence="1">
    <location>
        <begin position="331"/>
        <end position="438"/>
    </location>
</feature>
<gene>
    <name evidence="2" type="ORF">GCM10009716_39370</name>
</gene>
<evidence type="ECO:0000259" key="1">
    <source>
        <dbReference type="Pfam" id="PF05872"/>
    </source>
</evidence>
<sequence>MLSGFEFHQLTGIPYQPPELMAPSPLSTELFAAWTAAHAELSGLGGAADPSGLGNAAVATLWMRTPDRQQIDVFAGGRPYFPAAVPGTDRKADEGGRILFPPGVTSTPAGAPDLSAFPFWIRCGGHPDSLWTPSPRESTPQRRGGFDGFASQLAHPFAWLVLARPCQTAEVDRELRLLESLMPRLRQRANAEIDQVRLERAESRYRELARRRSSGMWQVHILVGAATPAAARRSAALLCAAGELDDLPYALTPGTRAGDIDSTWRDQSPSAAELEAPATPFVASTDLLCAVARPPRRELPGVRQIERADFDLTPECTGDMMLGAVLDEADRAAGDLRIPAASLNRHTLVAGATGSGKSQTVRHILESLHDAGTPWLVIEPAKAEYGAIAGRLAGRGEVTVIRPGSPDDVPLGINPLEPEQGFPLQAHIDLMRALFLASFEASDPFPQVLSQSLVQCYEELGWDLALSTRRGLPRAPRYPDLGDVQRAALQVIDAVGYGKEVADNVRGFVKVRLGSLRLGTTGRFFEAKTPLDIAELLKRNVVLEIEDIGNDQDKAFFIGAVLIRLYEHLRVHRTAPAGAEQGLRHVTVVEEAHRLLKNALPGSPAAHAVELFGSLLAEVRAYGEGILVAEQIPSKLLPDVIKNTAVKIVHRLPAGDDRTAVGATMNLNAPQSRHLVSLPPGRAAVFVDGMDRPVRVSIPLGQDRESTTEATRLLPGAPNPHSVLSHFDNGIPYTLRELSKGTKRAADPRLVLWIELLTIAHLTGRRSPRPDPQWLSTLLALNNRRLLDCAVATLIDQAIAERYSGLSTHYPPEDLAAHLSDQVQHSLNGGLHSCDGRETRWQAGQYRWVDIIARLKRAQATGRHAQGPHPDTDAWAARGLDLPGSTLDKQIAAWRNHPDNWRPTNTVVLGHSAAWRSACAALSNAPDTRARLIAAVQHLDAPWWPLAPFITAAEGGNP</sequence>
<evidence type="ECO:0000313" key="2">
    <source>
        <dbReference type="EMBL" id="GAA1927477.1"/>
    </source>
</evidence>
<dbReference type="SUPFAM" id="SSF52540">
    <property type="entry name" value="P-loop containing nucleoside triphosphate hydrolases"/>
    <property type="match status" value="1"/>
</dbReference>
<dbReference type="PANTHER" id="PTHR30121:SF6">
    <property type="entry name" value="SLR6007 PROTEIN"/>
    <property type="match status" value="1"/>
</dbReference>